<dbReference type="RefSeq" id="WP_039776851.1">
    <property type="nucleotide sequence ID" value="NZ_JAAXOR010000002.1"/>
</dbReference>
<dbReference type="InterPro" id="IPR051082">
    <property type="entry name" value="Pentapeptide-BTB/POZ_domain"/>
</dbReference>
<dbReference type="PANTHER" id="PTHR14136">
    <property type="entry name" value="BTB_POZ DOMAIN-CONTAINING PROTEIN KCTD9"/>
    <property type="match status" value="1"/>
</dbReference>
<evidence type="ECO:0000313" key="1">
    <source>
        <dbReference type="EMBL" id="OXR42714.1"/>
    </source>
</evidence>
<dbReference type="Proteomes" id="UP000215506">
    <property type="component" value="Unassembled WGS sequence"/>
</dbReference>
<name>A0A231H1I8_9NOCA</name>
<sequence length="219" mass="23869">MPRDLADLPYARSLTPLLEPLAPDTEYERVHLDATAVDEVSAGGSWFSESALTGVVLGGGSLNHCRFDDVWLRGVRWIGIDACETRWLDAEFVDSAWSGVVAVDAQLRRIRFEGCKFESVNFRAATLQNVTFAECVFRDTDFSAATLRKVDFPGSRLEGVALHGATLKDVDLRDAAALDLVADIGTLKGAIITTPQLMEMAPAFARAAGIIVRDNRIRG</sequence>
<proteinExistence type="predicted"/>
<keyword evidence="2" id="KW-1185">Reference proteome</keyword>
<accession>A0A231H1I8</accession>
<dbReference type="AlphaFoldDB" id="A0A231H1I8"/>
<dbReference type="InterPro" id="IPR001646">
    <property type="entry name" value="5peptide_repeat"/>
</dbReference>
<protein>
    <recommendedName>
        <fullName evidence="3">Pentapeptide repeat-containing protein</fullName>
    </recommendedName>
</protein>
<organism evidence="1 2">
    <name type="scientific">Nocardia cerradoensis</name>
    <dbReference type="NCBI Taxonomy" id="85688"/>
    <lineage>
        <taxon>Bacteria</taxon>
        <taxon>Bacillati</taxon>
        <taxon>Actinomycetota</taxon>
        <taxon>Actinomycetes</taxon>
        <taxon>Mycobacteriales</taxon>
        <taxon>Nocardiaceae</taxon>
        <taxon>Nocardia</taxon>
    </lineage>
</organism>
<dbReference type="Gene3D" id="2.160.20.80">
    <property type="entry name" value="E3 ubiquitin-protein ligase SopA"/>
    <property type="match status" value="1"/>
</dbReference>
<comment type="caution">
    <text evidence="1">The sequence shown here is derived from an EMBL/GenBank/DDBJ whole genome shotgun (WGS) entry which is preliminary data.</text>
</comment>
<dbReference type="SUPFAM" id="SSF141571">
    <property type="entry name" value="Pentapeptide repeat-like"/>
    <property type="match status" value="1"/>
</dbReference>
<dbReference type="EMBL" id="NGAF01000012">
    <property type="protein sequence ID" value="OXR42714.1"/>
    <property type="molecule type" value="Genomic_DNA"/>
</dbReference>
<dbReference type="Pfam" id="PF13599">
    <property type="entry name" value="Pentapeptide_4"/>
    <property type="match status" value="1"/>
</dbReference>
<reference evidence="1 2" key="1">
    <citation type="submission" date="2017-07" db="EMBL/GenBank/DDBJ databases">
        <title>First draft Genome Sequence of Nocardia cerradoensis isolated from human infection.</title>
        <authorList>
            <person name="Carrasco G."/>
        </authorList>
    </citation>
    <scope>NUCLEOTIDE SEQUENCE [LARGE SCALE GENOMIC DNA]</scope>
    <source>
        <strain evidence="1 2">CNM20130759</strain>
    </source>
</reference>
<gene>
    <name evidence="1" type="ORF">B7C42_05051</name>
</gene>
<dbReference type="PANTHER" id="PTHR14136:SF17">
    <property type="entry name" value="BTB_POZ DOMAIN-CONTAINING PROTEIN KCTD9"/>
    <property type="match status" value="1"/>
</dbReference>
<evidence type="ECO:0000313" key="2">
    <source>
        <dbReference type="Proteomes" id="UP000215506"/>
    </source>
</evidence>
<evidence type="ECO:0008006" key="3">
    <source>
        <dbReference type="Google" id="ProtNLM"/>
    </source>
</evidence>